<dbReference type="NCBIfam" id="NF009488">
    <property type="entry name" value="PRK12850.1"/>
    <property type="match status" value="1"/>
</dbReference>
<feature type="binding site" evidence="7">
    <location>
        <position position="496"/>
    </location>
    <ligand>
        <name>ATP</name>
        <dbReference type="ChEBI" id="CHEBI:30616"/>
    </ligand>
</feature>
<dbReference type="HAMAP" id="MF_00600">
    <property type="entry name" value="CH60"/>
    <property type="match status" value="1"/>
</dbReference>
<dbReference type="InterPro" id="IPR018370">
    <property type="entry name" value="Chaperonin_Cpn60_CS"/>
</dbReference>
<evidence type="ECO:0000256" key="4">
    <source>
        <dbReference type="ARBA" id="ARBA00022840"/>
    </source>
</evidence>
<dbReference type="SUPFAM" id="SSF48592">
    <property type="entry name" value="GroEL equatorial domain-like"/>
    <property type="match status" value="1"/>
</dbReference>
<dbReference type="NCBIfam" id="NF009489">
    <property type="entry name" value="PRK12851.1"/>
    <property type="match status" value="1"/>
</dbReference>
<feature type="binding site" evidence="7">
    <location>
        <begin position="87"/>
        <end position="91"/>
    </location>
    <ligand>
        <name>ATP</name>
        <dbReference type="ChEBI" id="CHEBI:30616"/>
    </ligand>
</feature>
<dbReference type="Gene3D" id="1.10.560.10">
    <property type="entry name" value="GroEL-like equatorial domain"/>
    <property type="match status" value="1"/>
</dbReference>
<dbReference type="EMBL" id="QUQO01000001">
    <property type="protein sequence ID" value="RFB05042.1"/>
    <property type="molecule type" value="Genomic_DNA"/>
</dbReference>
<dbReference type="SUPFAM" id="SSF54849">
    <property type="entry name" value="GroEL-intermediate domain like"/>
    <property type="match status" value="1"/>
</dbReference>
<dbReference type="NCBIfam" id="TIGR02348">
    <property type="entry name" value="GroEL"/>
    <property type="match status" value="1"/>
</dbReference>
<dbReference type="EC" id="5.6.1.7" evidence="7"/>
<dbReference type="NCBIfam" id="NF000592">
    <property type="entry name" value="PRK00013.1"/>
    <property type="match status" value="1"/>
</dbReference>
<comment type="subunit">
    <text evidence="7 9">Forms a cylinder of 14 subunits composed of two heptameric rings stacked back-to-back. Interacts with the co-chaperonin GroES.</text>
</comment>
<feature type="binding site" evidence="7">
    <location>
        <begin position="30"/>
        <end position="33"/>
    </location>
    <ligand>
        <name>ATP</name>
        <dbReference type="ChEBI" id="CHEBI:30616"/>
    </ligand>
</feature>
<dbReference type="GO" id="GO:0042026">
    <property type="term" value="P:protein refolding"/>
    <property type="evidence" value="ECO:0007669"/>
    <property type="project" value="UniProtKB-UniRule"/>
</dbReference>
<dbReference type="NCBIfam" id="NF009487">
    <property type="entry name" value="PRK12849.1"/>
    <property type="match status" value="1"/>
</dbReference>
<keyword evidence="5 7" id="KW-0143">Chaperone</keyword>
<dbReference type="FunFam" id="1.10.560.10:FF:000001">
    <property type="entry name" value="60 kDa chaperonin"/>
    <property type="match status" value="1"/>
</dbReference>
<dbReference type="Pfam" id="PF00118">
    <property type="entry name" value="Cpn60_TCP1"/>
    <property type="match status" value="1"/>
</dbReference>
<organism evidence="10 11">
    <name type="scientific">Parvularcula marina</name>
    <dbReference type="NCBI Taxonomy" id="2292771"/>
    <lineage>
        <taxon>Bacteria</taxon>
        <taxon>Pseudomonadati</taxon>
        <taxon>Pseudomonadota</taxon>
        <taxon>Alphaproteobacteria</taxon>
        <taxon>Parvularculales</taxon>
        <taxon>Parvularculaceae</taxon>
        <taxon>Parvularcula</taxon>
    </lineage>
</organism>
<dbReference type="PANTHER" id="PTHR45633">
    <property type="entry name" value="60 KDA HEAT SHOCK PROTEIN, MITOCHONDRIAL"/>
    <property type="match status" value="1"/>
</dbReference>
<evidence type="ECO:0000256" key="6">
    <source>
        <dbReference type="ARBA" id="ARBA00023235"/>
    </source>
</evidence>
<dbReference type="RefSeq" id="WP_116391673.1">
    <property type="nucleotide sequence ID" value="NZ_QUQO01000001.1"/>
</dbReference>
<evidence type="ECO:0000313" key="11">
    <source>
        <dbReference type="Proteomes" id="UP000264589"/>
    </source>
</evidence>
<dbReference type="GO" id="GO:0005737">
    <property type="term" value="C:cytoplasm"/>
    <property type="evidence" value="ECO:0007669"/>
    <property type="project" value="UniProtKB-SubCell"/>
</dbReference>
<accession>A0A371RHY1</accession>
<feature type="binding site" evidence="7">
    <location>
        <position position="415"/>
    </location>
    <ligand>
        <name>ATP</name>
        <dbReference type="ChEBI" id="CHEBI:30616"/>
    </ligand>
</feature>
<dbReference type="Proteomes" id="UP000264589">
    <property type="component" value="Unassembled WGS sequence"/>
</dbReference>
<keyword evidence="11" id="KW-1185">Reference proteome</keyword>
<gene>
    <name evidence="7 10" type="primary">groL</name>
    <name evidence="7" type="synonym">groEL</name>
    <name evidence="10" type="ORF">DX908_06900</name>
</gene>
<dbReference type="FunCoup" id="A0A371RHY1">
    <property type="interactions" value="723"/>
</dbReference>
<feature type="binding site" evidence="7">
    <location>
        <position position="51"/>
    </location>
    <ligand>
        <name>ATP</name>
        <dbReference type="ChEBI" id="CHEBI:30616"/>
    </ligand>
</feature>
<evidence type="ECO:0000256" key="3">
    <source>
        <dbReference type="ARBA" id="ARBA00022741"/>
    </source>
</evidence>
<name>A0A371RHY1_9PROT</name>
<dbReference type="CDD" id="cd03344">
    <property type="entry name" value="GroEL"/>
    <property type="match status" value="1"/>
</dbReference>
<evidence type="ECO:0000256" key="9">
    <source>
        <dbReference type="RuleBase" id="RU000419"/>
    </source>
</evidence>
<evidence type="ECO:0000313" key="10">
    <source>
        <dbReference type="EMBL" id="RFB05042.1"/>
    </source>
</evidence>
<evidence type="ECO:0000256" key="2">
    <source>
        <dbReference type="ARBA" id="ARBA00022490"/>
    </source>
</evidence>
<dbReference type="FunFam" id="3.50.7.10:FF:000001">
    <property type="entry name" value="60 kDa chaperonin"/>
    <property type="match status" value="1"/>
</dbReference>
<evidence type="ECO:0000256" key="7">
    <source>
        <dbReference type="HAMAP-Rule" id="MF_00600"/>
    </source>
</evidence>
<dbReference type="InterPro" id="IPR027409">
    <property type="entry name" value="GroEL-like_apical_dom_sf"/>
</dbReference>
<keyword evidence="3 7" id="KW-0547">Nucleotide-binding</keyword>
<dbReference type="SUPFAM" id="SSF52029">
    <property type="entry name" value="GroEL apical domain-like"/>
    <property type="match status" value="1"/>
</dbReference>
<comment type="similarity">
    <text evidence="1 7 8">Belongs to the chaperonin (HSP60) family.</text>
</comment>
<dbReference type="PRINTS" id="PR00298">
    <property type="entry name" value="CHAPERONIN60"/>
</dbReference>
<dbReference type="Gene3D" id="3.50.7.10">
    <property type="entry name" value="GroEL"/>
    <property type="match status" value="1"/>
</dbReference>
<dbReference type="Gene3D" id="3.30.260.10">
    <property type="entry name" value="TCP-1-like chaperonin intermediate domain"/>
    <property type="match status" value="1"/>
</dbReference>
<dbReference type="GO" id="GO:0016853">
    <property type="term" value="F:isomerase activity"/>
    <property type="evidence" value="ECO:0007669"/>
    <property type="project" value="UniProtKB-KW"/>
</dbReference>
<dbReference type="GO" id="GO:0140662">
    <property type="term" value="F:ATP-dependent protein folding chaperone"/>
    <property type="evidence" value="ECO:0007669"/>
    <property type="project" value="InterPro"/>
</dbReference>
<dbReference type="GO" id="GO:0005524">
    <property type="term" value="F:ATP binding"/>
    <property type="evidence" value="ECO:0007669"/>
    <property type="project" value="UniProtKB-UniRule"/>
</dbReference>
<comment type="caution">
    <text evidence="7">Lacks conserved residue(s) required for the propagation of feature annotation.</text>
</comment>
<dbReference type="InterPro" id="IPR027413">
    <property type="entry name" value="GROEL-like_equatorial_sf"/>
</dbReference>
<dbReference type="GO" id="GO:0051082">
    <property type="term" value="F:unfolded protein binding"/>
    <property type="evidence" value="ECO:0007669"/>
    <property type="project" value="UniProtKB-UniRule"/>
</dbReference>
<comment type="subcellular location">
    <subcellularLocation>
        <location evidence="7">Cytoplasm</location>
    </subcellularLocation>
</comment>
<comment type="caution">
    <text evidence="10">The sequence shown here is derived from an EMBL/GenBank/DDBJ whole genome shotgun (WGS) entry which is preliminary data.</text>
</comment>
<proteinExistence type="inferred from homology"/>
<dbReference type="InterPro" id="IPR027410">
    <property type="entry name" value="TCP-1-like_intermed_sf"/>
</dbReference>
<keyword evidence="2 7" id="KW-0963">Cytoplasm</keyword>
<sequence>MAAKEVRFEADAREKMLRGVDILANAVKVTLGPKGRNVVIEKSFGAPRTTKDGVSVAKEIELEDKFENMGAQLIKEVASKTNDEAGDGTTTATVLAQAIVREGHKYVAAGMNPMDLKRGVDLAVSKVVETIKSHSTPVSGSEGIEQVGTISANGEKEIGQMIAEAMSKVGNEGVITVEESKTAETELDVVEGMQFDRGYLSPYFITNADKMSAELEDPFILLHEKKLSNLQSMLPLLESVVQSSRPLLIISEDVEGEALATLVVNKLRGGLKIAAVKAPGFGDRRKAMLEDIAILTGGQVVSEDLGIKLENVGLDMLGTAKRVVITKDNTTIVDGAGSKDDIEARTAQIRRQIEDTSSDYDREKLQERLAKLAGGVAVIKVGGATEVEVKERKDRVDDALNATRAAVEEGIVPGGGTALLYASKVLDGLTGDNADQKAGIAIVRRALQAPLRQIVENAGEEGSIVVGKLLEQDDTKFGFNAQAEEYGDLLGMGIVDPAKVVRTALQDAASIAGLLITTEAMIAEAPKKDSAPAMPDMGGMGGMGGMM</sequence>
<keyword evidence="6 7" id="KW-0413">Isomerase</keyword>
<evidence type="ECO:0000256" key="1">
    <source>
        <dbReference type="ARBA" id="ARBA00006607"/>
    </source>
</evidence>
<keyword evidence="4 7" id="KW-0067">ATP-binding</keyword>
<evidence type="ECO:0000256" key="5">
    <source>
        <dbReference type="ARBA" id="ARBA00023186"/>
    </source>
</evidence>
<protein>
    <recommendedName>
        <fullName evidence="7">Chaperonin GroEL</fullName>
        <ecNumber evidence="7">5.6.1.7</ecNumber>
    </recommendedName>
    <alternativeName>
        <fullName evidence="7">60 kDa chaperonin</fullName>
    </alternativeName>
    <alternativeName>
        <fullName evidence="7">Chaperonin-60</fullName>
        <shortName evidence="7">Cpn60</shortName>
    </alternativeName>
</protein>
<dbReference type="PROSITE" id="PS00296">
    <property type="entry name" value="CHAPERONINS_CPN60"/>
    <property type="match status" value="1"/>
</dbReference>
<dbReference type="InterPro" id="IPR002423">
    <property type="entry name" value="Cpn60/GroEL/TCP-1"/>
</dbReference>
<dbReference type="AlphaFoldDB" id="A0A371RHY1"/>
<reference evidence="10 11" key="1">
    <citation type="submission" date="2018-08" db="EMBL/GenBank/DDBJ databases">
        <title>Parvularcula sp. SM1705, isolated from surface water of the South Sea China.</title>
        <authorList>
            <person name="Sun L."/>
        </authorList>
    </citation>
    <scope>NUCLEOTIDE SEQUENCE [LARGE SCALE GENOMIC DNA]</scope>
    <source>
        <strain evidence="10 11">SM1705</strain>
    </source>
</reference>
<dbReference type="OrthoDB" id="9766614at2"/>
<dbReference type="InParanoid" id="A0A371RHY1"/>
<evidence type="ECO:0000256" key="8">
    <source>
        <dbReference type="RuleBase" id="RU000418"/>
    </source>
</evidence>
<comment type="function">
    <text evidence="7 9">Together with its co-chaperonin GroES, plays an essential role in assisting protein folding. The GroEL-GroES system forms a nano-cage that allows encapsulation of the non-native substrate proteins and provides a physical environment optimized to promote and accelerate protein folding.</text>
</comment>
<dbReference type="InterPro" id="IPR001844">
    <property type="entry name" value="Cpn60/GroEL"/>
</dbReference>